<gene>
    <name evidence="2" type="ORF">FRIFI_2529</name>
</gene>
<dbReference type="SUPFAM" id="SSF51658">
    <property type="entry name" value="Xylose isomerase-like"/>
    <property type="match status" value="1"/>
</dbReference>
<evidence type="ECO:0000259" key="1">
    <source>
        <dbReference type="Pfam" id="PF01261"/>
    </source>
</evidence>
<dbReference type="GO" id="GO:0008270">
    <property type="term" value="F:zinc ion binding"/>
    <property type="evidence" value="ECO:0007669"/>
    <property type="project" value="InterPro"/>
</dbReference>
<protein>
    <submittedName>
        <fullName evidence="2">Family 2 AP endonuclease</fullName>
    </submittedName>
</protein>
<accession>A0A2P2BUN7</accession>
<keyword evidence="2" id="KW-0540">Nuclease</keyword>
<keyword evidence="2" id="KW-0378">Hydrolase</keyword>
<reference evidence="2 3" key="1">
    <citation type="submission" date="2014-09" db="EMBL/GenBank/DDBJ databases">
        <authorList>
            <person name="Hornung B.V."/>
        </authorList>
    </citation>
    <scope>NUCLEOTIDE SEQUENCE [LARGE SCALE GENOMIC DNA]</scope>
    <source>
        <strain evidence="2 3">FRIFI</strain>
    </source>
</reference>
<dbReference type="EMBL" id="LN650648">
    <property type="protein sequence ID" value="CEI74052.1"/>
    <property type="molecule type" value="Genomic_DNA"/>
</dbReference>
<feature type="domain" description="Xylose isomerase-like TIM barrel" evidence="1">
    <location>
        <begin position="46"/>
        <end position="248"/>
    </location>
</feature>
<dbReference type="PANTHER" id="PTHR21445:SF0">
    <property type="entry name" value="APURINIC-APYRIMIDINIC ENDONUCLEASE"/>
    <property type="match status" value="1"/>
</dbReference>
<dbReference type="Proteomes" id="UP000245695">
    <property type="component" value="Chromosome 1"/>
</dbReference>
<dbReference type="InterPro" id="IPR036237">
    <property type="entry name" value="Xyl_isomerase-like_sf"/>
</dbReference>
<evidence type="ECO:0000313" key="2">
    <source>
        <dbReference type="EMBL" id="CEI74052.1"/>
    </source>
</evidence>
<sequence length="253" mass="30031">MKIGISALLYNLDEAINLCKEIDEIKHIELGIDNLYECDEIYKYIDKLKELNVSLSIHLPMELNLCENIEFIRQSWVRFVEEMNYKLKHLNICYYNLHLGYVISDRLDKNREKYLDISCSMLNDIINKTKANISIENTYSNNGDLSNVGNKLYDFEYIFNKVENEKLWFCYDTGHNLINRDNYIDKLHNKIRIVHLSDNDGKKDIHIGINKGILDKKEVKTIIDLEPEFLILEIKYHDIKESIEYIKEIKKEV</sequence>
<dbReference type="AlphaFoldDB" id="A0A2P2BUN7"/>
<dbReference type="InterPro" id="IPR001719">
    <property type="entry name" value="AP_endonuc_2"/>
</dbReference>
<dbReference type="RefSeq" id="WP_092923424.1">
    <property type="nucleotide sequence ID" value="NZ_FJTZ01000012.1"/>
</dbReference>
<keyword evidence="2" id="KW-0255">Endonuclease</keyword>
<dbReference type="Gene3D" id="3.20.20.150">
    <property type="entry name" value="Divalent-metal-dependent TIM barrel enzymes"/>
    <property type="match status" value="1"/>
</dbReference>
<dbReference type="GO" id="GO:0006284">
    <property type="term" value="P:base-excision repair"/>
    <property type="evidence" value="ECO:0007669"/>
    <property type="project" value="TreeGrafter"/>
</dbReference>
<evidence type="ECO:0000313" key="3">
    <source>
        <dbReference type="Proteomes" id="UP000245695"/>
    </source>
</evidence>
<organism evidence="2 3">
    <name type="scientific">Romboutsia hominis</name>
    <dbReference type="NCBI Taxonomy" id="1507512"/>
    <lineage>
        <taxon>Bacteria</taxon>
        <taxon>Bacillati</taxon>
        <taxon>Bacillota</taxon>
        <taxon>Clostridia</taxon>
        <taxon>Peptostreptococcales</taxon>
        <taxon>Peptostreptococcaceae</taxon>
        <taxon>Romboutsia</taxon>
    </lineage>
</organism>
<dbReference type="GO" id="GO:0008081">
    <property type="term" value="F:phosphoric diester hydrolase activity"/>
    <property type="evidence" value="ECO:0007669"/>
    <property type="project" value="TreeGrafter"/>
</dbReference>
<dbReference type="KEGG" id="rhom:FRIFI_2529"/>
<dbReference type="PANTHER" id="PTHR21445">
    <property type="entry name" value="ENDONUCLEASE IV ENDODEOXYRIBONUCLEASE IV"/>
    <property type="match status" value="1"/>
</dbReference>
<dbReference type="GO" id="GO:0003677">
    <property type="term" value="F:DNA binding"/>
    <property type="evidence" value="ECO:0007669"/>
    <property type="project" value="InterPro"/>
</dbReference>
<name>A0A2P2BUN7_9FIRM</name>
<keyword evidence="3" id="KW-1185">Reference proteome</keyword>
<dbReference type="GO" id="GO:0003906">
    <property type="term" value="F:DNA-(apurinic or apyrimidinic site) endonuclease activity"/>
    <property type="evidence" value="ECO:0007669"/>
    <property type="project" value="TreeGrafter"/>
</dbReference>
<dbReference type="Pfam" id="PF01261">
    <property type="entry name" value="AP_endonuc_2"/>
    <property type="match status" value="1"/>
</dbReference>
<dbReference type="InterPro" id="IPR013022">
    <property type="entry name" value="Xyl_isomerase-like_TIM-brl"/>
</dbReference>
<proteinExistence type="predicted"/>